<dbReference type="Gene3D" id="1.25.40.20">
    <property type="entry name" value="Ankyrin repeat-containing domain"/>
    <property type="match status" value="3"/>
</dbReference>
<evidence type="ECO:0000313" key="5">
    <source>
        <dbReference type="Proteomes" id="UP000288805"/>
    </source>
</evidence>
<dbReference type="Pfam" id="PF12796">
    <property type="entry name" value="Ank_2"/>
    <property type="match status" value="1"/>
</dbReference>
<dbReference type="InterPro" id="IPR026961">
    <property type="entry name" value="PGG_dom"/>
</dbReference>
<feature type="region of interest" description="Disordered" evidence="1">
    <location>
        <begin position="304"/>
        <end position="331"/>
    </location>
</feature>
<dbReference type="InterPro" id="IPR036770">
    <property type="entry name" value="Ankyrin_rpt-contain_sf"/>
</dbReference>
<dbReference type="AlphaFoldDB" id="A0A438F4C4"/>
<feature type="compositionally biased region" description="Basic and acidic residues" evidence="1">
    <location>
        <begin position="316"/>
        <end position="331"/>
    </location>
</feature>
<gene>
    <name evidence="4" type="ORF">CK203_071940</name>
</gene>
<keyword evidence="2" id="KW-0472">Membrane</keyword>
<evidence type="ECO:0000259" key="3">
    <source>
        <dbReference type="Pfam" id="PF13962"/>
    </source>
</evidence>
<evidence type="ECO:0000256" key="1">
    <source>
        <dbReference type="SAM" id="MobiDB-lite"/>
    </source>
</evidence>
<feature type="transmembrane region" description="Helical" evidence="2">
    <location>
        <begin position="732"/>
        <end position="755"/>
    </location>
</feature>
<keyword evidence="2" id="KW-0812">Transmembrane</keyword>
<proteinExistence type="predicted"/>
<accession>A0A438F4C4</accession>
<dbReference type="InterPro" id="IPR002110">
    <property type="entry name" value="Ankyrin_rpt"/>
</dbReference>
<dbReference type="Proteomes" id="UP000288805">
    <property type="component" value="Unassembled WGS sequence"/>
</dbReference>
<dbReference type="PANTHER" id="PTHR24177">
    <property type="entry name" value="CASKIN"/>
    <property type="match status" value="1"/>
</dbReference>
<comment type="caution">
    <text evidence="4">The sequence shown here is derived from an EMBL/GenBank/DDBJ whole genome shotgun (WGS) entry which is preliminary data.</text>
</comment>
<dbReference type="EMBL" id="QGNW01001125">
    <property type="protein sequence ID" value="RVW54746.1"/>
    <property type="molecule type" value="Genomic_DNA"/>
</dbReference>
<feature type="transmembrane region" description="Helical" evidence="2">
    <location>
        <begin position="775"/>
        <end position="800"/>
    </location>
</feature>
<sequence>MTEYTGSGSTRNDEVRRILFDCAMQGKWDEAVKVYEQQPWLRPEKITEGGDTPLHIAVRDRQEWVVEKMVKLVGTHSQQSEDVLKSKNKKGNTPLHLAASIGNVSMCECFTKEHNDLVGICNEDGENPLFLAARHGKIQAFICLLDKAWEPDLASSDNIHRRNKKGETIIHCAIAGGHFELAFLIIERYKDLGSSRDEKGVSPLHLLASQPTAFRSGTRLSLFDKIIYHCIFVLPTHFGDAKKSDNPAERQTLVKLLPVPWNNIKGLFFLIVKFIKICINPSGGEKAENARRALDEETPAQAIFEQGPASTPGQGAHEHSKEDEKKVGLSQRPDDLRNFPVNYDTCFNFIRLLIQAILLVLGIGRSYINKIQKKKAKHVWSAKILEKLLDKSKGHWYDSTGKDPVYTDRTILYEGEKSMEAPWSVLPGETPEMVPEYEESSKEGTSEKGVGNVMHKQVESSTNLMHKLLEEAQRSTGLIHELLEQAHRLPTMNESNQKWHKSIKEDSNWALMQTMCKAVNQTAKKLGDELLSGTENKNQETEKLRTPVLIAAKNGIKEMVESILDCSPMAIHDASPEKKNIVLLAVENRHPHLYKVLLKRVNNMTDSVFGAVDDNGNSALHLAAMFTDERPWLTPGAALQMQWEVKWFEYVWNSRPPNFFPILNNNNESPQQIFTDNHKDLVQKGGEWLNNTATSCSVVSTLIATVAFATSTTLPGGNMDITGLPVLELKPAFHLFAISSLVALCSSITSTIMFLAILTSRQQEKDFAKDLPAKLLVGLTTLFLSILAILVSFCSAHFFVLQKELRNYALPIYAVTCLPVTLFAIAQLPLYVDLIWTTFSTAPQLPLEDNT</sequence>
<dbReference type="PANTHER" id="PTHR24177:SF103">
    <property type="entry name" value="PGG DOMAIN-CONTAINING PROTEIN"/>
    <property type="match status" value="1"/>
</dbReference>
<protein>
    <recommendedName>
        <fullName evidence="3">PGG domain-containing protein</fullName>
    </recommendedName>
</protein>
<feature type="transmembrane region" description="Helical" evidence="2">
    <location>
        <begin position="812"/>
        <end position="832"/>
    </location>
</feature>
<dbReference type="Pfam" id="PF13962">
    <property type="entry name" value="PGG"/>
    <property type="match status" value="1"/>
</dbReference>
<dbReference type="SMART" id="SM00248">
    <property type="entry name" value="ANK"/>
    <property type="match status" value="6"/>
</dbReference>
<dbReference type="SUPFAM" id="SSF48403">
    <property type="entry name" value="Ankyrin repeat"/>
    <property type="match status" value="1"/>
</dbReference>
<evidence type="ECO:0000256" key="2">
    <source>
        <dbReference type="SAM" id="Phobius"/>
    </source>
</evidence>
<name>A0A438F4C4_VITVI</name>
<reference evidence="4 5" key="1">
    <citation type="journal article" date="2018" name="PLoS Genet.">
        <title>Population sequencing reveals clonal diversity and ancestral inbreeding in the grapevine cultivar Chardonnay.</title>
        <authorList>
            <person name="Roach M.J."/>
            <person name="Johnson D.L."/>
            <person name="Bohlmann J."/>
            <person name="van Vuuren H.J."/>
            <person name="Jones S.J."/>
            <person name="Pretorius I.S."/>
            <person name="Schmidt S.A."/>
            <person name="Borneman A.R."/>
        </authorList>
    </citation>
    <scope>NUCLEOTIDE SEQUENCE [LARGE SCALE GENOMIC DNA]</scope>
    <source>
        <strain evidence="5">cv. Chardonnay</strain>
        <tissue evidence="4">Leaf</tissue>
    </source>
</reference>
<feature type="domain" description="PGG" evidence="3">
    <location>
        <begin position="687"/>
        <end position="799"/>
    </location>
</feature>
<keyword evidence="2" id="KW-1133">Transmembrane helix</keyword>
<evidence type="ECO:0000313" key="4">
    <source>
        <dbReference type="EMBL" id="RVW54746.1"/>
    </source>
</evidence>
<organism evidence="4 5">
    <name type="scientific">Vitis vinifera</name>
    <name type="common">Grape</name>
    <dbReference type="NCBI Taxonomy" id="29760"/>
    <lineage>
        <taxon>Eukaryota</taxon>
        <taxon>Viridiplantae</taxon>
        <taxon>Streptophyta</taxon>
        <taxon>Embryophyta</taxon>
        <taxon>Tracheophyta</taxon>
        <taxon>Spermatophyta</taxon>
        <taxon>Magnoliopsida</taxon>
        <taxon>eudicotyledons</taxon>
        <taxon>Gunneridae</taxon>
        <taxon>Pentapetalae</taxon>
        <taxon>rosids</taxon>
        <taxon>Vitales</taxon>
        <taxon>Vitaceae</taxon>
        <taxon>Viteae</taxon>
        <taxon>Vitis</taxon>
    </lineage>
</organism>